<feature type="domain" description="Erythromycin biosynthesis protein CIII-like C-terminal" evidence="1">
    <location>
        <begin position="229"/>
        <end position="333"/>
    </location>
</feature>
<evidence type="ECO:0000313" key="2">
    <source>
        <dbReference type="EMBL" id="VBA31541.1"/>
    </source>
</evidence>
<protein>
    <submittedName>
        <fullName evidence="2">Putative glycosyltransferase</fullName>
        <ecNumber evidence="2">2.4.-.-</ecNumber>
    </submittedName>
</protein>
<dbReference type="Pfam" id="PF06722">
    <property type="entry name" value="EryCIII-like_C"/>
    <property type="match status" value="1"/>
</dbReference>
<evidence type="ECO:0000259" key="1">
    <source>
        <dbReference type="Pfam" id="PF06722"/>
    </source>
</evidence>
<keyword evidence="2" id="KW-0328">Glycosyltransferase</keyword>
<keyword evidence="2" id="KW-0808">Transferase</keyword>
<dbReference type="CDD" id="cd03784">
    <property type="entry name" value="GT1_Gtf-like"/>
    <property type="match status" value="1"/>
</dbReference>
<dbReference type="GO" id="GO:0017000">
    <property type="term" value="P:antibiotic biosynthetic process"/>
    <property type="evidence" value="ECO:0007669"/>
    <property type="project" value="UniProtKB-ARBA"/>
</dbReference>
<dbReference type="GO" id="GO:0016758">
    <property type="term" value="F:hexosyltransferase activity"/>
    <property type="evidence" value="ECO:0007669"/>
    <property type="project" value="UniProtKB-ARBA"/>
</dbReference>
<dbReference type="PANTHER" id="PTHR48050">
    <property type="entry name" value="STEROL 3-BETA-GLUCOSYLTRANSFERASE"/>
    <property type="match status" value="1"/>
</dbReference>
<dbReference type="FunFam" id="3.40.50.2000:FF:000009">
    <property type="entry name" value="Sterol 3-beta-glucosyltransferase UGT80A2"/>
    <property type="match status" value="1"/>
</dbReference>
<dbReference type="SUPFAM" id="SSF53756">
    <property type="entry name" value="UDP-Glycosyltransferase/glycogen phosphorylase"/>
    <property type="match status" value="1"/>
</dbReference>
<gene>
    <name evidence="2" type="ORF">LAUMK136_00087</name>
</gene>
<proteinExistence type="predicted"/>
<dbReference type="InterPro" id="IPR010610">
    <property type="entry name" value="EryCIII-like_C"/>
</dbReference>
<dbReference type="PANTHER" id="PTHR48050:SF13">
    <property type="entry name" value="STEROL 3-BETA-GLUCOSYLTRANSFERASE UGT80A2"/>
    <property type="match status" value="1"/>
</dbReference>
<dbReference type="InterPro" id="IPR002213">
    <property type="entry name" value="UDP_glucos_trans"/>
</dbReference>
<dbReference type="EMBL" id="UPHP01000001">
    <property type="protein sequence ID" value="VBA31541.1"/>
    <property type="molecule type" value="Genomic_DNA"/>
</dbReference>
<organism evidence="2 3">
    <name type="scientific">Mycobacterium attenuatum</name>
    <dbReference type="NCBI Taxonomy" id="2341086"/>
    <lineage>
        <taxon>Bacteria</taxon>
        <taxon>Bacillati</taxon>
        <taxon>Actinomycetota</taxon>
        <taxon>Actinomycetes</taxon>
        <taxon>Mycobacteriales</taxon>
        <taxon>Mycobacteriaceae</taxon>
        <taxon>Mycobacterium</taxon>
    </lineage>
</organism>
<name>A0A498PK47_9MYCO</name>
<reference evidence="2 3" key="1">
    <citation type="submission" date="2018-09" db="EMBL/GenBank/DDBJ databases">
        <authorList>
            <person name="Tagini F."/>
        </authorList>
    </citation>
    <scope>NUCLEOTIDE SEQUENCE [LARGE SCALE GENOMIC DNA]</scope>
    <source>
        <strain evidence="2 3">MK136</strain>
    </source>
</reference>
<dbReference type="InterPro" id="IPR050426">
    <property type="entry name" value="Glycosyltransferase_28"/>
</dbReference>
<dbReference type="EC" id="2.4.-.-" evidence="2"/>
<sequence length="357" mass="37082">MVGFVESTGLTAVPYGPDSREQLNPAMDLVRDVATRGINPMSLLSNVIEHVTEVNRDKTATLTALTDGADVVLASYNEQHLAANVAEYHGISAAALHFFPARIWAPGGMAAAITTAVDGNQRSALGLPEFDQPQPILEMQAYDQLCLPGQAAEWVDPAERRPFVGTLTLELPTDADQEVLRWIAAGAPPVYFGFGSTPLSSVADTIAKVGAACAELGERALICLGANKFGDVPDTGHIKVVDAVNHAAVLPACRAVVHHGGAGTTAAGMRAGIPTLILWLWLDQPIWAAGVEQLGVGTGQPFSATTHASLVAGLRSILAARCTARARELAAQLTPPAKSAALAADLLEQAAGAGRVG</sequence>
<accession>A0A498PK47</accession>
<dbReference type="AlphaFoldDB" id="A0A498PK47"/>
<dbReference type="Gene3D" id="3.40.50.2000">
    <property type="entry name" value="Glycogen Phosphorylase B"/>
    <property type="match status" value="2"/>
</dbReference>
<keyword evidence="3" id="KW-1185">Reference proteome</keyword>
<evidence type="ECO:0000313" key="3">
    <source>
        <dbReference type="Proteomes" id="UP000273307"/>
    </source>
</evidence>
<dbReference type="Proteomes" id="UP000273307">
    <property type="component" value="Unassembled WGS sequence"/>
</dbReference>
<dbReference type="GO" id="GO:0008194">
    <property type="term" value="F:UDP-glycosyltransferase activity"/>
    <property type="evidence" value="ECO:0007669"/>
    <property type="project" value="InterPro"/>
</dbReference>